<dbReference type="InterPro" id="IPR036676">
    <property type="entry name" value="PurM-like_C_sf"/>
</dbReference>
<organism evidence="4 5">
    <name type="scientific">Methanimicrococcus blatticola</name>
    <dbReference type="NCBI Taxonomy" id="91560"/>
    <lineage>
        <taxon>Archaea</taxon>
        <taxon>Methanobacteriati</taxon>
        <taxon>Methanobacteriota</taxon>
        <taxon>Stenosarchaea group</taxon>
        <taxon>Methanomicrobia</taxon>
        <taxon>Methanosarcinales</taxon>
        <taxon>Methanosarcinaceae</taxon>
        <taxon>Methanimicrococcus</taxon>
    </lineage>
</organism>
<comment type="caution">
    <text evidence="4">The sequence shown here is derived from an EMBL/GenBank/DDBJ whole genome shotgun (WGS) entry which is preliminary data.</text>
</comment>
<evidence type="ECO:0000313" key="5">
    <source>
        <dbReference type="Proteomes" id="UP000294855"/>
    </source>
</evidence>
<proteinExistence type="inferred from homology"/>
<dbReference type="InterPro" id="IPR016188">
    <property type="entry name" value="PurM-like_N"/>
</dbReference>
<evidence type="ECO:0000259" key="2">
    <source>
        <dbReference type="Pfam" id="PF00586"/>
    </source>
</evidence>
<dbReference type="Pfam" id="PF00586">
    <property type="entry name" value="AIRS"/>
    <property type="match status" value="1"/>
</dbReference>
<dbReference type="PIRSF" id="PIRSF005644">
    <property type="entry name" value="Hdrgns_mtr_HypE"/>
    <property type="match status" value="1"/>
</dbReference>
<evidence type="ECO:0000256" key="1">
    <source>
        <dbReference type="ARBA" id="ARBA00006243"/>
    </source>
</evidence>
<feature type="domain" description="PurM-like C-terminal" evidence="3">
    <location>
        <begin position="152"/>
        <end position="308"/>
    </location>
</feature>
<feature type="domain" description="PurM-like N-terminal" evidence="2">
    <location>
        <begin position="33"/>
        <end position="138"/>
    </location>
</feature>
<dbReference type="GO" id="GO:0051604">
    <property type="term" value="P:protein maturation"/>
    <property type="evidence" value="ECO:0007669"/>
    <property type="project" value="TreeGrafter"/>
</dbReference>
<evidence type="ECO:0000313" key="4">
    <source>
        <dbReference type="EMBL" id="TDQ68823.1"/>
    </source>
</evidence>
<dbReference type="PANTHER" id="PTHR30303">
    <property type="entry name" value="HYDROGENASE ISOENZYMES FORMATION PROTEIN HYPE"/>
    <property type="match status" value="1"/>
</dbReference>
<dbReference type="SUPFAM" id="SSF56042">
    <property type="entry name" value="PurM C-terminal domain-like"/>
    <property type="match status" value="1"/>
</dbReference>
<dbReference type="AlphaFoldDB" id="A0A484F3R0"/>
<dbReference type="InterPro" id="IPR010918">
    <property type="entry name" value="PurM-like_C_dom"/>
</dbReference>
<dbReference type="PANTHER" id="PTHR30303:SF4">
    <property type="entry name" value="HYDROGENASE EXPRESSION_FORMATION PROTEIN HYPE"/>
    <property type="match status" value="1"/>
</dbReference>
<gene>
    <name evidence="4" type="ORF">C7391_1021</name>
</gene>
<keyword evidence="4" id="KW-0418">Kinase</keyword>
<dbReference type="Gene3D" id="3.30.1330.10">
    <property type="entry name" value="PurM-like, N-terminal domain"/>
    <property type="match status" value="1"/>
</dbReference>
<dbReference type="InterPro" id="IPR036921">
    <property type="entry name" value="PurM-like_N_sf"/>
</dbReference>
<reference evidence="4 5" key="1">
    <citation type="submission" date="2019-03" db="EMBL/GenBank/DDBJ databases">
        <title>Genomic Encyclopedia of Type Strains, Phase IV (KMG-IV): sequencing the most valuable type-strain genomes for metagenomic binning, comparative biology and taxonomic classification.</title>
        <authorList>
            <person name="Goeker M."/>
        </authorList>
    </citation>
    <scope>NUCLEOTIDE SEQUENCE [LARGE SCALE GENOMIC DNA]</scope>
    <source>
        <strain evidence="4 5">DSM 13328</strain>
    </source>
</reference>
<dbReference type="GO" id="GO:0016301">
    <property type="term" value="F:kinase activity"/>
    <property type="evidence" value="ECO:0007669"/>
    <property type="project" value="UniProtKB-KW"/>
</dbReference>
<dbReference type="Pfam" id="PF02769">
    <property type="entry name" value="AIRS_C"/>
    <property type="match status" value="1"/>
</dbReference>
<name>A0A484F3R0_9EURY</name>
<protein>
    <submittedName>
        <fullName evidence="4">Thiamin-phosphate kinase</fullName>
    </submittedName>
</protein>
<comment type="similarity">
    <text evidence="1">Belongs to the HypE family.</text>
</comment>
<dbReference type="EMBL" id="SNYS01000008">
    <property type="protein sequence ID" value="TDQ68823.1"/>
    <property type="molecule type" value="Genomic_DNA"/>
</dbReference>
<dbReference type="CDD" id="cd06061">
    <property type="entry name" value="PurM-like1"/>
    <property type="match status" value="1"/>
</dbReference>
<dbReference type="InterPro" id="IPR011854">
    <property type="entry name" value="HypE"/>
</dbReference>
<dbReference type="SUPFAM" id="SSF55326">
    <property type="entry name" value="PurM N-terminal domain-like"/>
    <property type="match status" value="1"/>
</dbReference>
<dbReference type="OrthoDB" id="31494at2157"/>
<evidence type="ECO:0000259" key="3">
    <source>
        <dbReference type="Pfam" id="PF02769"/>
    </source>
</evidence>
<accession>A0A484F3R0</accession>
<dbReference type="Gene3D" id="3.90.650.10">
    <property type="entry name" value="PurM-like C-terminal domain"/>
    <property type="match status" value="1"/>
</dbReference>
<dbReference type="RefSeq" id="WP_133517471.1">
    <property type="nucleotide sequence ID" value="NZ_JAHDUW010000003.1"/>
</dbReference>
<sequence>MEIGKVPHDILQKIVFQKLKNFDEKVKVSPGIGEDCAILDIGEQFFVLSSDPITGTAKEIGRLAVYVSCNDIASCGVRPLGLLVTILLPPNSSENELDKIMTELAETATALNVSIIGGHTEVTDAVTRIVINTTAIGISDKNNVICSAGATAGDKIILTKTVAPEGTAIIAFEKEEELKKEFGDSFVKKAQSMMEKISVIEEGTTAGELGVSVVHAMHDITEGGLYGALWEIAEASNTGVVVYEENIPISEETKKICEFYNLNPYRLIASGNMIMTTSDPDLVLEKLKKKNIPAAIIGEIVVNPLKRLIYKNEKQDVETMSVLRAPKSDELYKLTR</sequence>
<keyword evidence="5" id="KW-1185">Reference proteome</keyword>
<dbReference type="Proteomes" id="UP000294855">
    <property type="component" value="Unassembled WGS sequence"/>
</dbReference>
<keyword evidence="4" id="KW-0808">Transferase</keyword>